<protein>
    <submittedName>
        <fullName evidence="1">Uncharacterized protein</fullName>
    </submittedName>
</protein>
<accession>A0AAI9FRI2</accession>
<name>A0AAI9FRI2_STEMA</name>
<reference evidence="1" key="1">
    <citation type="submission" date="2022-07" db="EMBL/GenBank/DDBJ databases">
        <authorList>
            <consortium name="DAFM: The Division of Animal and Food Microbiology"/>
        </authorList>
    </citation>
    <scope>NUCLEOTIDE SEQUENCE</scope>
    <source>
        <strain evidence="1">19MO01SH01-2</strain>
    </source>
</reference>
<dbReference type="Proteomes" id="UP001218208">
    <property type="component" value="Unassembled WGS sequence"/>
</dbReference>
<dbReference type="RefSeq" id="WP_162621983.1">
    <property type="nucleotide sequence ID" value="NZ_CP029773.1"/>
</dbReference>
<dbReference type="EMBL" id="ABLOJW010000001">
    <property type="protein sequence ID" value="EKT4090623.1"/>
    <property type="molecule type" value="Genomic_DNA"/>
</dbReference>
<gene>
    <name evidence="1" type="ORF">QEG23_000092</name>
</gene>
<evidence type="ECO:0000313" key="2">
    <source>
        <dbReference type="Proteomes" id="UP001218208"/>
    </source>
</evidence>
<organism evidence="1 2">
    <name type="scientific">Stenotrophomonas maltophilia</name>
    <name type="common">Pseudomonas maltophilia</name>
    <name type="synonym">Xanthomonas maltophilia</name>
    <dbReference type="NCBI Taxonomy" id="40324"/>
    <lineage>
        <taxon>Bacteria</taxon>
        <taxon>Pseudomonadati</taxon>
        <taxon>Pseudomonadota</taxon>
        <taxon>Gammaproteobacteria</taxon>
        <taxon>Lysobacterales</taxon>
        <taxon>Lysobacteraceae</taxon>
        <taxon>Stenotrophomonas</taxon>
        <taxon>Stenotrophomonas maltophilia group</taxon>
    </lineage>
</organism>
<dbReference type="AlphaFoldDB" id="A0AAI9FRI2"/>
<proteinExistence type="predicted"/>
<comment type="caution">
    <text evidence="1">The sequence shown here is derived from an EMBL/GenBank/DDBJ whole genome shotgun (WGS) entry which is preliminary data.</text>
</comment>
<sequence>MSLPSDPFFTELDRYGADDFSGCARQSDDLLQRGGYFPDGGERSRT</sequence>
<evidence type="ECO:0000313" key="1">
    <source>
        <dbReference type="EMBL" id="EKT4090623.1"/>
    </source>
</evidence>